<dbReference type="AlphaFoldDB" id="A0A218XP25"/>
<evidence type="ECO:0000256" key="1">
    <source>
        <dbReference type="ARBA" id="ARBA00007843"/>
    </source>
</evidence>
<reference evidence="6 8" key="3">
    <citation type="submission" date="2017-11" db="EMBL/GenBank/DDBJ databases">
        <title>De-novo sequencing of pomegranate (Punica granatum L.) genome.</title>
        <authorList>
            <person name="Akparov Z."/>
            <person name="Amiraslanov A."/>
            <person name="Hajiyeva S."/>
            <person name="Abbasov M."/>
            <person name="Kaur K."/>
            <person name="Hamwieh A."/>
            <person name="Solovyev V."/>
            <person name="Salamov A."/>
            <person name="Braich B."/>
            <person name="Kosarev P."/>
            <person name="Mahmoud A."/>
            <person name="Hajiyev E."/>
            <person name="Babayeva S."/>
            <person name="Izzatullayeva V."/>
            <person name="Mammadov A."/>
            <person name="Mammadov A."/>
            <person name="Sharifova S."/>
            <person name="Ojaghi J."/>
            <person name="Eynullazada K."/>
            <person name="Bayramov B."/>
            <person name="Abdulazimova A."/>
            <person name="Shahmuradov I."/>
        </authorList>
    </citation>
    <scope>NUCLEOTIDE SEQUENCE [LARGE SCALE GENOMIC DNA]</scope>
    <source>
        <strain evidence="6">AG2017</strain>
        <strain evidence="8">cv. AG2017</strain>
        <tissue evidence="6">Leaf</tissue>
    </source>
</reference>
<dbReference type="Gene3D" id="2.30.180.10">
    <property type="entry name" value="FAS1 domain"/>
    <property type="match status" value="1"/>
</dbReference>
<dbReference type="InterPro" id="IPR036378">
    <property type="entry name" value="FAS1_dom_sf"/>
</dbReference>
<feature type="domain" description="FAS1" evidence="4">
    <location>
        <begin position="195"/>
        <end position="322"/>
    </location>
</feature>
<dbReference type="Proteomes" id="UP000233551">
    <property type="component" value="Unassembled WGS sequence"/>
</dbReference>
<dbReference type="SMART" id="SM00554">
    <property type="entry name" value="FAS1"/>
    <property type="match status" value="2"/>
</dbReference>
<name>A0A218XP25_PUNGR</name>
<keyword evidence="2" id="KW-0654">Proteoglycan</keyword>
<keyword evidence="2" id="KW-0325">Glycoprotein</keyword>
<gene>
    <name evidence="5" type="ORF">CDL15_Pgr011075</name>
    <name evidence="6" type="ORF">CRG98_035365</name>
</gene>
<dbReference type="Proteomes" id="UP000197138">
    <property type="component" value="Unassembled WGS sequence"/>
</dbReference>
<organism evidence="5 7">
    <name type="scientific">Punica granatum</name>
    <name type="common">Pomegranate</name>
    <dbReference type="NCBI Taxonomy" id="22663"/>
    <lineage>
        <taxon>Eukaryota</taxon>
        <taxon>Viridiplantae</taxon>
        <taxon>Streptophyta</taxon>
        <taxon>Embryophyta</taxon>
        <taxon>Tracheophyta</taxon>
        <taxon>Spermatophyta</taxon>
        <taxon>Magnoliopsida</taxon>
        <taxon>eudicotyledons</taxon>
        <taxon>Gunneridae</taxon>
        <taxon>Pentapetalae</taxon>
        <taxon>rosids</taxon>
        <taxon>malvids</taxon>
        <taxon>Myrtales</taxon>
        <taxon>Lythraceae</taxon>
        <taxon>Punica</taxon>
    </lineage>
</organism>
<evidence type="ECO:0000313" key="8">
    <source>
        <dbReference type="Proteomes" id="UP000233551"/>
    </source>
</evidence>
<dbReference type="SUPFAM" id="SSF82153">
    <property type="entry name" value="FAS1 domain"/>
    <property type="match status" value="2"/>
</dbReference>
<keyword evidence="8" id="KW-1185">Reference proteome</keyword>
<dbReference type="PROSITE" id="PS50213">
    <property type="entry name" value="FAS1"/>
    <property type="match status" value="1"/>
</dbReference>
<dbReference type="PANTHER" id="PTHR33985">
    <property type="entry name" value="OS02G0491300 PROTEIN-RELATED"/>
    <property type="match status" value="1"/>
</dbReference>
<evidence type="ECO:0000313" key="5">
    <source>
        <dbReference type="EMBL" id="OWM86251.1"/>
    </source>
</evidence>
<evidence type="ECO:0000256" key="2">
    <source>
        <dbReference type="ARBA" id="ARBA00022974"/>
    </source>
</evidence>
<reference evidence="7" key="1">
    <citation type="journal article" date="2017" name="Plant J.">
        <title>The pomegranate (Punica granatum L.) genome and the genomics of punicalagin biosynthesis.</title>
        <authorList>
            <person name="Qin G."/>
            <person name="Xu C."/>
            <person name="Ming R."/>
            <person name="Tang H."/>
            <person name="Guyot R."/>
            <person name="Kramer E.M."/>
            <person name="Hu Y."/>
            <person name="Yi X."/>
            <person name="Qi Y."/>
            <person name="Xu X."/>
            <person name="Gao Z."/>
            <person name="Pan H."/>
            <person name="Jian J."/>
            <person name="Tian Y."/>
            <person name="Yue Z."/>
            <person name="Xu Y."/>
        </authorList>
    </citation>
    <scope>NUCLEOTIDE SEQUENCE [LARGE SCALE GENOMIC DNA]</scope>
    <source>
        <strain evidence="7">cv. Dabenzi</strain>
    </source>
</reference>
<sequence>MTAPPLLISLALLLSLVGRSLSLPSASITEATEVLLNSGFVSMALTLSLVSKSLTTPQVPSVTVFSPSDETFARSGQPPLSLLRFHFCPHSLPLETLRALPLGSKIPTMDANHSLVVTTSPPASSTEINGVKVVGSAVYDDGHLAVFEIEKFFDPQFRNQGPSPSPSPSPSLNHLRCAALNEIYPTGIGSHGGYCFREPNVLLRSTGYSVIASFLGMQLMESKDQEIMPLTIFAPPDESLTSHIGNFTEYPSVFLRHVVPCKLSISDLISYSRGTTLRTKLEGFVIELDRIGDSMTLNGVLVTFPDMYSSEWLSIHGVGGILVPADGNAPGTESRPKE</sequence>
<comment type="similarity">
    <text evidence="1">Belongs to the fasciclin-like AGP family.</text>
</comment>
<dbReference type="EMBL" id="MTKT01001090">
    <property type="protein sequence ID" value="OWM86251.1"/>
    <property type="molecule type" value="Genomic_DNA"/>
</dbReference>
<keyword evidence="3" id="KW-0732">Signal</keyword>
<evidence type="ECO:0000259" key="4">
    <source>
        <dbReference type="PROSITE" id="PS50213"/>
    </source>
</evidence>
<dbReference type="OrthoDB" id="1893649at2759"/>
<accession>A0A218XP25</accession>
<dbReference type="PANTHER" id="PTHR33985:SF17">
    <property type="entry name" value="FASCICLIN-LIKE ARABINOGALACTAN PROTEIN 20"/>
    <property type="match status" value="1"/>
</dbReference>
<dbReference type="Pfam" id="PF02469">
    <property type="entry name" value="Fasciclin"/>
    <property type="match status" value="1"/>
</dbReference>
<dbReference type="InterPro" id="IPR000782">
    <property type="entry name" value="FAS1_domain"/>
</dbReference>
<evidence type="ECO:0000313" key="7">
    <source>
        <dbReference type="Proteomes" id="UP000197138"/>
    </source>
</evidence>
<dbReference type="EMBL" id="PGOL01002924">
    <property type="protein sequence ID" value="PKI44291.1"/>
    <property type="molecule type" value="Genomic_DNA"/>
</dbReference>
<dbReference type="InterPro" id="IPR052806">
    <property type="entry name" value="Fasciclin-like_AGP"/>
</dbReference>
<proteinExistence type="inferred from homology"/>
<dbReference type="GeneID" id="116211491"/>
<protein>
    <recommendedName>
        <fullName evidence="4">FAS1 domain-containing protein</fullName>
    </recommendedName>
</protein>
<comment type="caution">
    <text evidence="5">The sequence shown here is derived from an EMBL/GenBank/DDBJ whole genome shotgun (WGS) entry which is preliminary data.</text>
</comment>
<feature type="signal peptide" evidence="3">
    <location>
        <begin position="1"/>
        <end position="22"/>
    </location>
</feature>
<evidence type="ECO:0000313" key="6">
    <source>
        <dbReference type="EMBL" id="PKI44291.1"/>
    </source>
</evidence>
<reference evidence="5" key="2">
    <citation type="submission" date="2017-06" db="EMBL/GenBank/DDBJ databases">
        <title>The pomegranate genome and the genomics of punicalagin biosynthesis.</title>
        <authorList>
            <person name="Xu C."/>
        </authorList>
    </citation>
    <scope>NUCLEOTIDE SEQUENCE [LARGE SCALE GENOMIC DNA]</scope>
    <source>
        <tissue evidence="5">Fresh leaf</tissue>
    </source>
</reference>
<evidence type="ECO:0000256" key="3">
    <source>
        <dbReference type="SAM" id="SignalP"/>
    </source>
</evidence>
<feature type="chain" id="PRO_5014072027" description="FAS1 domain-containing protein" evidence="3">
    <location>
        <begin position="23"/>
        <end position="338"/>
    </location>
</feature>